<evidence type="ECO:0000313" key="1">
    <source>
        <dbReference type="EMBL" id="DAD31604.1"/>
    </source>
</evidence>
<evidence type="ECO:0000313" key="2">
    <source>
        <dbReference type="Proteomes" id="UP000607653"/>
    </source>
</evidence>
<name>A0A822YBV2_NELNU</name>
<comment type="caution">
    <text evidence="1">The sequence shown here is derived from an EMBL/GenBank/DDBJ whole genome shotgun (WGS) entry which is preliminary data.</text>
</comment>
<dbReference type="Proteomes" id="UP000607653">
    <property type="component" value="Unassembled WGS sequence"/>
</dbReference>
<reference evidence="1 2" key="1">
    <citation type="journal article" date="2020" name="Mol. Biol. Evol.">
        <title>Distinct Expression and Methylation Patterns for Genes with Different Fates following a Single Whole-Genome Duplication in Flowering Plants.</title>
        <authorList>
            <person name="Shi T."/>
            <person name="Rahmani R.S."/>
            <person name="Gugger P.F."/>
            <person name="Wang M."/>
            <person name="Li H."/>
            <person name="Zhang Y."/>
            <person name="Li Z."/>
            <person name="Wang Q."/>
            <person name="Van de Peer Y."/>
            <person name="Marchal K."/>
            <person name="Chen J."/>
        </authorList>
    </citation>
    <scope>NUCLEOTIDE SEQUENCE [LARGE SCALE GENOMIC DNA]</scope>
    <source>
        <tissue evidence="1">Leaf</tissue>
    </source>
</reference>
<keyword evidence="2" id="KW-1185">Reference proteome</keyword>
<accession>A0A822YBV2</accession>
<organism evidence="1 2">
    <name type="scientific">Nelumbo nucifera</name>
    <name type="common">Sacred lotus</name>
    <dbReference type="NCBI Taxonomy" id="4432"/>
    <lineage>
        <taxon>Eukaryota</taxon>
        <taxon>Viridiplantae</taxon>
        <taxon>Streptophyta</taxon>
        <taxon>Embryophyta</taxon>
        <taxon>Tracheophyta</taxon>
        <taxon>Spermatophyta</taxon>
        <taxon>Magnoliopsida</taxon>
        <taxon>Proteales</taxon>
        <taxon>Nelumbonaceae</taxon>
        <taxon>Nelumbo</taxon>
    </lineage>
</organism>
<protein>
    <submittedName>
        <fullName evidence="1">Uncharacterized protein</fullName>
    </submittedName>
</protein>
<dbReference type="EMBL" id="DUZY01000003">
    <property type="protein sequence ID" value="DAD31604.1"/>
    <property type="molecule type" value="Genomic_DNA"/>
</dbReference>
<proteinExistence type="predicted"/>
<sequence>MAKVGPRYRKRNTFVGSTPTLVDSVVSKKKSITRKGMKQRLKSKGVSTLKLASMG</sequence>
<gene>
    <name evidence="1" type="ORF">HUJ06_010455</name>
</gene>
<dbReference type="AlphaFoldDB" id="A0A822YBV2"/>